<dbReference type="EMBL" id="ML119758">
    <property type="protein sequence ID" value="RPA75705.1"/>
    <property type="molecule type" value="Genomic_DNA"/>
</dbReference>
<dbReference type="SMART" id="SM00240">
    <property type="entry name" value="FHA"/>
    <property type="match status" value="1"/>
</dbReference>
<evidence type="ECO:0000259" key="8">
    <source>
        <dbReference type="PROSITE" id="PS50006"/>
    </source>
</evidence>
<evidence type="ECO:0000313" key="11">
    <source>
        <dbReference type="Proteomes" id="UP000275078"/>
    </source>
</evidence>
<dbReference type="Proteomes" id="UP000275078">
    <property type="component" value="Unassembled WGS sequence"/>
</dbReference>
<reference evidence="10 11" key="1">
    <citation type="journal article" date="2018" name="Nat. Ecol. Evol.">
        <title>Pezizomycetes genomes reveal the molecular basis of ectomycorrhizal truffle lifestyle.</title>
        <authorList>
            <person name="Murat C."/>
            <person name="Payen T."/>
            <person name="Noel B."/>
            <person name="Kuo A."/>
            <person name="Morin E."/>
            <person name="Chen J."/>
            <person name="Kohler A."/>
            <person name="Krizsan K."/>
            <person name="Balestrini R."/>
            <person name="Da Silva C."/>
            <person name="Montanini B."/>
            <person name="Hainaut M."/>
            <person name="Levati E."/>
            <person name="Barry K.W."/>
            <person name="Belfiori B."/>
            <person name="Cichocki N."/>
            <person name="Clum A."/>
            <person name="Dockter R.B."/>
            <person name="Fauchery L."/>
            <person name="Guy J."/>
            <person name="Iotti M."/>
            <person name="Le Tacon F."/>
            <person name="Lindquist E.A."/>
            <person name="Lipzen A."/>
            <person name="Malagnac F."/>
            <person name="Mello A."/>
            <person name="Molinier V."/>
            <person name="Miyauchi S."/>
            <person name="Poulain J."/>
            <person name="Riccioni C."/>
            <person name="Rubini A."/>
            <person name="Sitrit Y."/>
            <person name="Splivallo R."/>
            <person name="Traeger S."/>
            <person name="Wang M."/>
            <person name="Zifcakova L."/>
            <person name="Wipf D."/>
            <person name="Zambonelli A."/>
            <person name="Paolocci F."/>
            <person name="Nowrousian M."/>
            <person name="Ottonello S."/>
            <person name="Baldrian P."/>
            <person name="Spatafora J.W."/>
            <person name="Henrissat B."/>
            <person name="Nagy L.G."/>
            <person name="Aury J.M."/>
            <person name="Wincker P."/>
            <person name="Grigoriev I.V."/>
            <person name="Bonfante P."/>
            <person name="Martin F.M."/>
        </authorList>
    </citation>
    <scope>NUCLEOTIDE SEQUENCE [LARGE SCALE GENOMIC DNA]</scope>
    <source>
        <strain evidence="10 11">RN42</strain>
    </source>
</reference>
<feature type="compositionally biased region" description="Polar residues" evidence="7">
    <location>
        <begin position="602"/>
        <end position="616"/>
    </location>
</feature>
<dbReference type="InterPro" id="IPR001766">
    <property type="entry name" value="Fork_head_dom"/>
</dbReference>
<feature type="domain" description="FHA" evidence="8">
    <location>
        <begin position="44"/>
        <end position="114"/>
    </location>
</feature>
<name>A0A3N4HPF2_ASCIM</name>
<protein>
    <submittedName>
        <fullName evidence="10">Uncharacterized protein</fullName>
    </submittedName>
</protein>
<feature type="compositionally biased region" description="Low complexity" evidence="7">
    <location>
        <begin position="313"/>
        <end position="326"/>
    </location>
</feature>
<dbReference type="Gene3D" id="2.60.200.20">
    <property type="match status" value="1"/>
</dbReference>
<organism evidence="10 11">
    <name type="scientific">Ascobolus immersus RN42</name>
    <dbReference type="NCBI Taxonomy" id="1160509"/>
    <lineage>
        <taxon>Eukaryota</taxon>
        <taxon>Fungi</taxon>
        <taxon>Dikarya</taxon>
        <taxon>Ascomycota</taxon>
        <taxon>Pezizomycotina</taxon>
        <taxon>Pezizomycetes</taxon>
        <taxon>Pezizales</taxon>
        <taxon>Ascobolaceae</taxon>
        <taxon>Ascobolus</taxon>
    </lineage>
</organism>
<dbReference type="InterPro" id="IPR030456">
    <property type="entry name" value="TF_fork_head_CS_2"/>
</dbReference>
<dbReference type="SUPFAM" id="SSF46785">
    <property type="entry name" value="Winged helix' DNA-binding domain"/>
    <property type="match status" value="1"/>
</dbReference>
<evidence type="ECO:0000259" key="9">
    <source>
        <dbReference type="PROSITE" id="PS50039"/>
    </source>
</evidence>
<feature type="region of interest" description="Disordered" evidence="7">
    <location>
        <begin position="306"/>
        <end position="328"/>
    </location>
</feature>
<feature type="compositionally biased region" description="Acidic residues" evidence="7">
    <location>
        <begin position="566"/>
        <end position="577"/>
    </location>
</feature>
<dbReference type="CDD" id="cd00059">
    <property type="entry name" value="FH_FOX"/>
    <property type="match status" value="1"/>
</dbReference>
<dbReference type="AlphaFoldDB" id="A0A3N4HPF2"/>
<dbReference type="GO" id="GO:0005634">
    <property type="term" value="C:nucleus"/>
    <property type="evidence" value="ECO:0007669"/>
    <property type="project" value="UniProtKB-SubCell"/>
</dbReference>
<feature type="DNA-binding region" description="Fork-head" evidence="6">
    <location>
        <begin position="214"/>
        <end position="304"/>
    </location>
</feature>
<dbReference type="InterPro" id="IPR036388">
    <property type="entry name" value="WH-like_DNA-bd_sf"/>
</dbReference>
<sequence>MPITINAANDHANDKNAREHKDGIQAYAKLSGCNWTYYVRTLKIVIGRPPDHARGQSNSPTQPPQAQDSVDIDLGPNKIISRQHAIVQYDSEERGTWQMVVLGRNGAKVDDKTVEKGGTVDLRSGAIVEIGGVQMMFVLPDQQPMVDPKFIPMGYKEYDRPSNFSFPKINFPISFASAAQQDSEKKEDNAYSRGLMLETTDIVDYSQDSAKDLKPPLSYAALIARAILSSPEQKLTLNNIYTYITEHYAFYRHANTGWQNSIRHNLSLNKAFEKIPRRTDEPGKGMKWQIVPDMKEEYIRKLARPTGRGHRNSAASVPASPAIPSPLRTRPLAGILSSIGLESPSPAYLEQLRREPERPYRTTNPPQLTINRPALEESEELLRRPAPRSVTPPPVRPYGVAPVEAYTPDRGSRVPPLHNPATVSNSPALPSQTNSYVRRPPQTATTPSQTLLSPTHRPTLNSEPDPNHLTVTPAPERQHPRLAPPSTAALPSSYLPTSSPAPFWKYVGWNGDSPEKIHSSSPPPIPSRSLGSPIKSPARETPTPQLDGPRDETSALLLAAERSDAIDAEEAENEEAADTTLVPDRKTITPKPEKHSEEPQIDLTTPGSGSERASTTVEEGDEGLGDLQGVDLTKC</sequence>
<dbReference type="PROSITE" id="PS50039">
    <property type="entry name" value="FORK_HEAD_3"/>
    <property type="match status" value="1"/>
</dbReference>
<gene>
    <name evidence="10" type="ORF">BJ508DRAFT_16531</name>
</gene>
<feature type="compositionally biased region" description="Basic and acidic residues" evidence="7">
    <location>
        <begin position="583"/>
        <end position="598"/>
    </location>
</feature>
<dbReference type="PANTHER" id="PTHR45881:SF1">
    <property type="entry name" value="FORK HEAD PROTEIN HOMOLOG 2"/>
    <property type="match status" value="1"/>
</dbReference>
<feature type="region of interest" description="Disordered" evidence="7">
    <location>
        <begin position="354"/>
        <end position="495"/>
    </location>
</feature>
<evidence type="ECO:0000256" key="7">
    <source>
        <dbReference type="SAM" id="MobiDB-lite"/>
    </source>
</evidence>
<keyword evidence="5 6" id="KW-0539">Nucleus</keyword>
<comment type="subcellular location">
    <subcellularLocation>
        <location evidence="1 6">Nucleus</location>
    </subcellularLocation>
</comment>
<dbReference type="Pfam" id="PF00498">
    <property type="entry name" value="FHA"/>
    <property type="match status" value="1"/>
</dbReference>
<evidence type="ECO:0000256" key="5">
    <source>
        <dbReference type="ARBA" id="ARBA00023242"/>
    </source>
</evidence>
<feature type="compositionally biased region" description="Polar residues" evidence="7">
    <location>
        <begin position="55"/>
        <end position="68"/>
    </location>
</feature>
<keyword evidence="3 6" id="KW-0238">DNA-binding</keyword>
<feature type="domain" description="Fork-head" evidence="9">
    <location>
        <begin position="214"/>
        <end position="304"/>
    </location>
</feature>
<dbReference type="GO" id="GO:0000978">
    <property type="term" value="F:RNA polymerase II cis-regulatory region sequence-specific DNA binding"/>
    <property type="evidence" value="ECO:0007669"/>
    <property type="project" value="TreeGrafter"/>
</dbReference>
<accession>A0A3N4HPF2</accession>
<dbReference type="Pfam" id="PF00250">
    <property type="entry name" value="Forkhead"/>
    <property type="match status" value="1"/>
</dbReference>
<proteinExistence type="predicted"/>
<feature type="compositionally biased region" description="Low complexity" evidence="7">
    <location>
        <begin position="625"/>
        <end position="635"/>
    </location>
</feature>
<feature type="compositionally biased region" description="Polar residues" evidence="7">
    <location>
        <begin position="361"/>
        <end position="370"/>
    </location>
</feature>
<dbReference type="CDD" id="cd22701">
    <property type="entry name" value="FHA_FKH1-like"/>
    <property type="match status" value="1"/>
</dbReference>
<dbReference type="InterPro" id="IPR036390">
    <property type="entry name" value="WH_DNA-bd_sf"/>
</dbReference>
<keyword evidence="4" id="KW-0804">Transcription</keyword>
<dbReference type="SUPFAM" id="SSF49879">
    <property type="entry name" value="SMAD/FHA domain"/>
    <property type="match status" value="1"/>
</dbReference>
<feature type="region of interest" description="Disordered" evidence="7">
    <location>
        <begin position="49"/>
        <end position="70"/>
    </location>
</feature>
<dbReference type="InterPro" id="IPR008984">
    <property type="entry name" value="SMAD_FHA_dom_sf"/>
</dbReference>
<dbReference type="FunFam" id="1.10.10.10:FF:000030">
    <property type="entry name" value="Forkhead box protein K2"/>
    <property type="match status" value="1"/>
</dbReference>
<dbReference type="SMART" id="SM00339">
    <property type="entry name" value="FH"/>
    <property type="match status" value="1"/>
</dbReference>
<dbReference type="OrthoDB" id="5954824at2759"/>
<dbReference type="InterPro" id="IPR000253">
    <property type="entry name" value="FHA_dom"/>
</dbReference>
<dbReference type="PROSITE" id="PS00658">
    <property type="entry name" value="FORK_HEAD_2"/>
    <property type="match status" value="1"/>
</dbReference>
<dbReference type="PROSITE" id="PS00657">
    <property type="entry name" value="FORK_HEAD_1"/>
    <property type="match status" value="1"/>
</dbReference>
<dbReference type="GO" id="GO:0000981">
    <property type="term" value="F:DNA-binding transcription factor activity, RNA polymerase II-specific"/>
    <property type="evidence" value="ECO:0007669"/>
    <property type="project" value="TreeGrafter"/>
</dbReference>
<feature type="compositionally biased region" description="Polar residues" evidence="7">
    <location>
        <begin position="421"/>
        <end position="464"/>
    </location>
</feature>
<feature type="region of interest" description="Disordered" evidence="7">
    <location>
        <begin position="509"/>
        <end position="635"/>
    </location>
</feature>
<evidence type="ECO:0000256" key="4">
    <source>
        <dbReference type="ARBA" id="ARBA00023163"/>
    </source>
</evidence>
<dbReference type="InterPro" id="IPR018122">
    <property type="entry name" value="TF_fork_head_CS_1"/>
</dbReference>
<dbReference type="PROSITE" id="PS50006">
    <property type="entry name" value="FHA_DOMAIN"/>
    <property type="match status" value="1"/>
</dbReference>
<dbReference type="PANTHER" id="PTHR45881">
    <property type="entry name" value="CHECKPOINT SUPPRESSOR 1-LIKE, ISOFORM A-RELATED"/>
    <property type="match status" value="1"/>
</dbReference>
<keyword evidence="2" id="KW-0805">Transcription regulation</keyword>
<evidence type="ECO:0000313" key="10">
    <source>
        <dbReference type="EMBL" id="RPA75705.1"/>
    </source>
</evidence>
<dbReference type="PRINTS" id="PR00053">
    <property type="entry name" value="FORKHEAD"/>
</dbReference>
<evidence type="ECO:0000256" key="1">
    <source>
        <dbReference type="ARBA" id="ARBA00004123"/>
    </source>
</evidence>
<dbReference type="STRING" id="1160509.A0A3N4HPF2"/>
<evidence type="ECO:0000256" key="3">
    <source>
        <dbReference type="ARBA" id="ARBA00023125"/>
    </source>
</evidence>
<keyword evidence="11" id="KW-1185">Reference proteome</keyword>
<dbReference type="Gene3D" id="1.10.10.10">
    <property type="entry name" value="Winged helix-like DNA-binding domain superfamily/Winged helix DNA-binding domain"/>
    <property type="match status" value="1"/>
</dbReference>
<evidence type="ECO:0000256" key="2">
    <source>
        <dbReference type="ARBA" id="ARBA00023015"/>
    </source>
</evidence>
<evidence type="ECO:0000256" key="6">
    <source>
        <dbReference type="PROSITE-ProRule" id="PRU00089"/>
    </source>
</evidence>